<dbReference type="EMBL" id="SMMG02000007">
    <property type="protein sequence ID" value="KAA3466594.1"/>
    <property type="molecule type" value="Genomic_DNA"/>
</dbReference>
<dbReference type="PANTHER" id="PTHR46890:SF48">
    <property type="entry name" value="RNA-DIRECTED DNA POLYMERASE"/>
    <property type="match status" value="1"/>
</dbReference>
<gene>
    <name evidence="1" type="ORF">EPI10_001675</name>
</gene>
<dbReference type="Proteomes" id="UP000325315">
    <property type="component" value="Unassembled WGS sequence"/>
</dbReference>
<reference evidence="2" key="1">
    <citation type="journal article" date="2019" name="Plant Biotechnol. J.">
        <title>Genome sequencing of the Australian wild diploid species Gossypium australe highlights disease resistance and delayed gland morphogenesis.</title>
        <authorList>
            <person name="Cai Y."/>
            <person name="Cai X."/>
            <person name="Wang Q."/>
            <person name="Wang P."/>
            <person name="Zhang Y."/>
            <person name="Cai C."/>
            <person name="Xu Y."/>
            <person name="Wang K."/>
            <person name="Zhou Z."/>
            <person name="Wang C."/>
            <person name="Geng S."/>
            <person name="Li B."/>
            <person name="Dong Q."/>
            <person name="Hou Y."/>
            <person name="Wang H."/>
            <person name="Ai P."/>
            <person name="Liu Z."/>
            <person name="Yi F."/>
            <person name="Sun M."/>
            <person name="An G."/>
            <person name="Cheng J."/>
            <person name="Zhang Y."/>
            <person name="Shi Q."/>
            <person name="Xie Y."/>
            <person name="Shi X."/>
            <person name="Chang Y."/>
            <person name="Huang F."/>
            <person name="Chen Y."/>
            <person name="Hong S."/>
            <person name="Mi L."/>
            <person name="Sun Q."/>
            <person name="Zhang L."/>
            <person name="Zhou B."/>
            <person name="Peng R."/>
            <person name="Zhang X."/>
            <person name="Liu F."/>
        </authorList>
    </citation>
    <scope>NUCLEOTIDE SEQUENCE [LARGE SCALE GENOMIC DNA]</scope>
    <source>
        <strain evidence="2">cv. PA1801</strain>
    </source>
</reference>
<keyword evidence="1" id="KW-0548">Nucleotidyltransferase</keyword>
<dbReference type="PANTHER" id="PTHR46890">
    <property type="entry name" value="NON-LTR RETROLELEMENT REVERSE TRANSCRIPTASE-LIKE PROTEIN-RELATED"/>
    <property type="match status" value="1"/>
</dbReference>
<keyword evidence="2" id="KW-1185">Reference proteome</keyword>
<organism evidence="1 2">
    <name type="scientific">Gossypium australe</name>
    <dbReference type="NCBI Taxonomy" id="47621"/>
    <lineage>
        <taxon>Eukaryota</taxon>
        <taxon>Viridiplantae</taxon>
        <taxon>Streptophyta</taxon>
        <taxon>Embryophyta</taxon>
        <taxon>Tracheophyta</taxon>
        <taxon>Spermatophyta</taxon>
        <taxon>Magnoliopsida</taxon>
        <taxon>eudicotyledons</taxon>
        <taxon>Gunneridae</taxon>
        <taxon>Pentapetalae</taxon>
        <taxon>rosids</taxon>
        <taxon>malvids</taxon>
        <taxon>Malvales</taxon>
        <taxon>Malvaceae</taxon>
        <taxon>Malvoideae</taxon>
        <taxon>Gossypium</taxon>
    </lineage>
</organism>
<name>A0A5B6VC16_9ROSI</name>
<dbReference type="OrthoDB" id="1932527at2759"/>
<keyword evidence="1" id="KW-0808">Transferase</keyword>
<protein>
    <submittedName>
        <fullName evidence="1">Reverse transcriptase</fullName>
    </submittedName>
</protein>
<evidence type="ECO:0000313" key="2">
    <source>
        <dbReference type="Proteomes" id="UP000325315"/>
    </source>
</evidence>
<proteinExistence type="predicted"/>
<sequence>MMERMGFDRSWVEIIMKCIISVSYLVIVNREAEEVFRPTRGLRQGDPLSLFLFLICSEELSAFMRLVSRDGLIKGVNVIKRGPQISHLLFVDNCVPFGEANVQILLKEIDNWFHGWCLITYLNYLQARVLQAKYYPNSDFLNARLRNLPSNS</sequence>
<accession>A0A5B6VC16</accession>
<dbReference type="InterPro" id="IPR052343">
    <property type="entry name" value="Retrotransposon-Effector_Assoc"/>
</dbReference>
<keyword evidence="1" id="KW-0695">RNA-directed DNA polymerase</keyword>
<comment type="caution">
    <text evidence="1">The sequence shown here is derived from an EMBL/GenBank/DDBJ whole genome shotgun (WGS) entry which is preliminary data.</text>
</comment>
<evidence type="ECO:0000313" key="1">
    <source>
        <dbReference type="EMBL" id="KAA3466594.1"/>
    </source>
</evidence>
<dbReference type="AlphaFoldDB" id="A0A5B6VC16"/>
<dbReference type="GO" id="GO:0003964">
    <property type="term" value="F:RNA-directed DNA polymerase activity"/>
    <property type="evidence" value="ECO:0007669"/>
    <property type="project" value="UniProtKB-KW"/>
</dbReference>